<name>A0ABN1TUT1_9ACTN</name>
<proteinExistence type="predicted"/>
<keyword evidence="1" id="KW-0479">Metal-binding</keyword>
<dbReference type="SUPFAM" id="SSF88713">
    <property type="entry name" value="Glycoside hydrolase/deacetylase"/>
    <property type="match status" value="1"/>
</dbReference>
<feature type="compositionally biased region" description="Basic and acidic residues" evidence="3">
    <location>
        <begin position="70"/>
        <end position="86"/>
    </location>
</feature>
<feature type="domain" description="NodB homology" evidence="5">
    <location>
        <begin position="99"/>
        <end position="275"/>
    </location>
</feature>
<dbReference type="Proteomes" id="UP001501581">
    <property type="component" value="Unassembled WGS sequence"/>
</dbReference>
<evidence type="ECO:0000256" key="2">
    <source>
        <dbReference type="ARBA" id="ARBA00022801"/>
    </source>
</evidence>
<dbReference type="PANTHER" id="PTHR10587">
    <property type="entry name" value="GLYCOSYL TRANSFERASE-RELATED"/>
    <property type="match status" value="1"/>
</dbReference>
<comment type="caution">
    <text evidence="6">The sequence shown here is derived from an EMBL/GenBank/DDBJ whole genome shotgun (WGS) entry which is preliminary data.</text>
</comment>
<evidence type="ECO:0000313" key="7">
    <source>
        <dbReference type="Proteomes" id="UP001501581"/>
    </source>
</evidence>
<protein>
    <recommendedName>
        <fullName evidence="5">NodB homology domain-containing protein</fullName>
    </recommendedName>
</protein>
<reference evidence="6 7" key="1">
    <citation type="journal article" date="2019" name="Int. J. Syst. Evol. Microbiol.">
        <title>The Global Catalogue of Microorganisms (GCM) 10K type strain sequencing project: providing services to taxonomists for standard genome sequencing and annotation.</title>
        <authorList>
            <consortium name="The Broad Institute Genomics Platform"/>
            <consortium name="The Broad Institute Genome Sequencing Center for Infectious Disease"/>
            <person name="Wu L."/>
            <person name="Ma J."/>
        </authorList>
    </citation>
    <scope>NUCLEOTIDE SEQUENCE [LARGE SCALE GENOMIC DNA]</scope>
    <source>
        <strain evidence="6 7">JCM 13008</strain>
    </source>
</reference>
<dbReference type="PANTHER" id="PTHR10587:SF133">
    <property type="entry name" value="CHITIN DEACETYLASE 1-RELATED"/>
    <property type="match status" value="1"/>
</dbReference>
<dbReference type="PROSITE" id="PS51677">
    <property type="entry name" value="NODB"/>
    <property type="match status" value="1"/>
</dbReference>
<feature type="region of interest" description="Disordered" evidence="3">
    <location>
        <begin position="30"/>
        <end position="90"/>
    </location>
</feature>
<gene>
    <name evidence="6" type="ORF">GCM10009668_21910</name>
</gene>
<evidence type="ECO:0000256" key="1">
    <source>
        <dbReference type="ARBA" id="ARBA00022723"/>
    </source>
</evidence>
<evidence type="ECO:0000256" key="4">
    <source>
        <dbReference type="SAM" id="SignalP"/>
    </source>
</evidence>
<dbReference type="Pfam" id="PF01522">
    <property type="entry name" value="Polysacc_deac_1"/>
    <property type="match status" value="1"/>
</dbReference>
<evidence type="ECO:0000259" key="5">
    <source>
        <dbReference type="PROSITE" id="PS51677"/>
    </source>
</evidence>
<feature type="signal peptide" evidence="4">
    <location>
        <begin position="1"/>
        <end position="24"/>
    </location>
</feature>
<evidence type="ECO:0000256" key="3">
    <source>
        <dbReference type="SAM" id="MobiDB-lite"/>
    </source>
</evidence>
<dbReference type="RefSeq" id="WP_343994279.1">
    <property type="nucleotide sequence ID" value="NZ_BAAALG010000009.1"/>
</dbReference>
<keyword evidence="7" id="KW-1185">Reference proteome</keyword>
<organism evidence="6 7">
    <name type="scientific">Nocardioides dubius</name>
    <dbReference type="NCBI Taxonomy" id="317019"/>
    <lineage>
        <taxon>Bacteria</taxon>
        <taxon>Bacillati</taxon>
        <taxon>Actinomycetota</taxon>
        <taxon>Actinomycetes</taxon>
        <taxon>Propionibacteriales</taxon>
        <taxon>Nocardioidaceae</taxon>
        <taxon>Nocardioides</taxon>
    </lineage>
</organism>
<keyword evidence="2" id="KW-0378">Hydrolase</keyword>
<sequence length="294" mass="32311">MQARVLVLLLACALMVAIGQPVLRGQDAVTATSTHSGGPAQASPDVAGDTDSGDQPEVDGGLAADDDPDVSTRPDDEASRGDDVPRPAELPAVDCKKKRCVALTFDDGPGLPTPRLLDTLKRQRVPATFFLVGQMVKYRPKVAARIAREGHELGVHGWNHADLRRLKPKDLAWQLHRTKQLIQNATGIRPTLARPPYGATNKQVLRAQRQAGLAEVLWNLDTSDWKIRDAGHVRRSVLSQVKRNTVVLMHDIRPTTVDAIAVMVRELKRRGFTLVTVTQLFGRTRPGVSYLDWK</sequence>
<dbReference type="InterPro" id="IPR002509">
    <property type="entry name" value="NODB_dom"/>
</dbReference>
<dbReference type="InterPro" id="IPR050248">
    <property type="entry name" value="Polysacc_deacetylase_ArnD"/>
</dbReference>
<dbReference type="EMBL" id="BAAALG010000009">
    <property type="protein sequence ID" value="GAA1102894.1"/>
    <property type="molecule type" value="Genomic_DNA"/>
</dbReference>
<evidence type="ECO:0000313" key="6">
    <source>
        <dbReference type="EMBL" id="GAA1102894.1"/>
    </source>
</evidence>
<accession>A0ABN1TUT1</accession>
<keyword evidence="4" id="KW-0732">Signal</keyword>
<dbReference type="Gene3D" id="3.20.20.370">
    <property type="entry name" value="Glycoside hydrolase/deacetylase"/>
    <property type="match status" value="1"/>
</dbReference>
<feature type="chain" id="PRO_5047201136" description="NodB homology domain-containing protein" evidence="4">
    <location>
        <begin position="25"/>
        <end position="294"/>
    </location>
</feature>
<dbReference type="InterPro" id="IPR011330">
    <property type="entry name" value="Glyco_hydro/deAcase_b/a-brl"/>
</dbReference>